<gene>
    <name evidence="7" type="ORF">SAMN02745751_00486</name>
</gene>
<dbReference type="Pfam" id="PF03606">
    <property type="entry name" value="DcuC"/>
    <property type="match status" value="1"/>
</dbReference>
<sequence length="479" mass="52069">MEGKNVTKNEPVQVKMKREFPHVLVVLIVMVVLTAILTYIVPAGQYERVLNEATGRMVIDPASFTYIDSSPVGPFAILVSIEEGLIAASGITFLIFMAFAALYVIERTGAIDASIVAMTRKIEKHPKSSNLMIAAVMILISAWGSTGTLSYEEILAFIPIFVTLSLALGYDPLVGIGMSFTSVGVGFASSTINPFTVGISQQIAELELFSGIGFRIAVLVVMTLLSVAYVLRYANKVKKDPTKSYVYGIDYSDFVIDGERAQTEMTATRKATLFVLFIGVVIMGYGLINLHWYINQVAAIFMGVAIFTGIVNKWSPNKLASIFVEGLSKGVLSALVVGFARGVLVVMQKGQIVDTVVHSFTDSLSSLGLYLSSVGMLAFQTVLNFLIPSGSGQAAVSMPIMTPIADLIGMNRQIACLIYQFGDGFSNMLWPTGFLLIGCAIAKVPLNKYYRWFLPFFGISVIVQIIFIFIAIKINYGPF</sequence>
<evidence type="ECO:0000256" key="6">
    <source>
        <dbReference type="SAM" id="Phobius"/>
    </source>
</evidence>
<reference evidence="7 8" key="1">
    <citation type="submission" date="2016-11" db="EMBL/GenBank/DDBJ databases">
        <authorList>
            <person name="Jaros S."/>
            <person name="Januszkiewicz K."/>
            <person name="Wedrychowicz H."/>
        </authorList>
    </citation>
    <scope>NUCLEOTIDE SEQUENCE [LARGE SCALE GENOMIC DNA]</scope>
    <source>
        <strain evidence="7 8">DSM 17477</strain>
    </source>
</reference>
<feature type="transmembrane region" description="Helical" evidence="6">
    <location>
        <begin position="367"/>
        <end position="387"/>
    </location>
</feature>
<keyword evidence="4 6" id="KW-1133">Transmembrane helix</keyword>
<keyword evidence="8" id="KW-1185">Reference proteome</keyword>
<feature type="transmembrane region" description="Helical" evidence="6">
    <location>
        <begin position="20"/>
        <end position="41"/>
    </location>
</feature>
<dbReference type="InterPro" id="IPR018385">
    <property type="entry name" value="C4_dicarb_anaerob_car-like"/>
</dbReference>
<comment type="subcellular location">
    <subcellularLocation>
        <location evidence="1">Cell membrane</location>
        <topology evidence="1">Multi-pass membrane protein</topology>
    </subcellularLocation>
</comment>
<keyword evidence="2" id="KW-1003">Cell membrane</keyword>
<feature type="transmembrane region" description="Helical" evidence="6">
    <location>
        <begin position="84"/>
        <end position="105"/>
    </location>
</feature>
<evidence type="ECO:0000256" key="1">
    <source>
        <dbReference type="ARBA" id="ARBA00004651"/>
    </source>
</evidence>
<name>A0A1M6BVK3_9FIRM</name>
<dbReference type="Proteomes" id="UP000184052">
    <property type="component" value="Unassembled WGS sequence"/>
</dbReference>
<evidence type="ECO:0000256" key="2">
    <source>
        <dbReference type="ARBA" id="ARBA00022475"/>
    </source>
</evidence>
<feature type="transmembrane region" description="Helical" evidence="6">
    <location>
        <begin position="180"/>
        <end position="200"/>
    </location>
</feature>
<evidence type="ECO:0000256" key="5">
    <source>
        <dbReference type="ARBA" id="ARBA00023136"/>
    </source>
</evidence>
<feature type="transmembrane region" description="Helical" evidence="6">
    <location>
        <begin position="326"/>
        <end position="347"/>
    </location>
</feature>
<dbReference type="EMBL" id="FQZL01000005">
    <property type="protein sequence ID" value="SHI52687.1"/>
    <property type="molecule type" value="Genomic_DNA"/>
</dbReference>
<dbReference type="AlphaFoldDB" id="A0A1M6BVK3"/>
<keyword evidence="5 6" id="KW-0472">Membrane</keyword>
<dbReference type="PANTHER" id="PTHR43652">
    <property type="entry name" value="BASIC AMINO ACID ANTIPORTER YFCC-RELATED"/>
    <property type="match status" value="1"/>
</dbReference>
<dbReference type="STRING" id="1121476.SAMN02745751_00486"/>
<feature type="transmembrane region" description="Helical" evidence="6">
    <location>
        <begin position="271"/>
        <end position="288"/>
    </location>
</feature>
<dbReference type="RefSeq" id="WP_245819719.1">
    <property type="nucleotide sequence ID" value="NZ_FQZL01000005.1"/>
</dbReference>
<organism evidence="7 8">
    <name type="scientific">Dethiosulfatibacter aminovorans DSM 17477</name>
    <dbReference type="NCBI Taxonomy" id="1121476"/>
    <lineage>
        <taxon>Bacteria</taxon>
        <taxon>Bacillati</taxon>
        <taxon>Bacillota</taxon>
        <taxon>Tissierellia</taxon>
        <taxon>Dethiosulfatibacter</taxon>
    </lineage>
</organism>
<evidence type="ECO:0000313" key="7">
    <source>
        <dbReference type="EMBL" id="SHI52687.1"/>
    </source>
</evidence>
<proteinExistence type="predicted"/>
<dbReference type="InterPro" id="IPR051679">
    <property type="entry name" value="DASS-Related_Transporters"/>
</dbReference>
<feature type="transmembrane region" description="Helical" evidence="6">
    <location>
        <begin position="154"/>
        <end position="173"/>
    </location>
</feature>
<keyword evidence="3 6" id="KW-0812">Transmembrane</keyword>
<feature type="transmembrane region" description="Helical" evidence="6">
    <location>
        <begin position="428"/>
        <end position="446"/>
    </location>
</feature>
<evidence type="ECO:0000256" key="3">
    <source>
        <dbReference type="ARBA" id="ARBA00022692"/>
    </source>
</evidence>
<evidence type="ECO:0000256" key="4">
    <source>
        <dbReference type="ARBA" id="ARBA00022989"/>
    </source>
</evidence>
<evidence type="ECO:0000313" key="8">
    <source>
        <dbReference type="Proteomes" id="UP000184052"/>
    </source>
</evidence>
<dbReference type="PANTHER" id="PTHR43652:SF2">
    <property type="entry name" value="BASIC AMINO ACID ANTIPORTER YFCC-RELATED"/>
    <property type="match status" value="1"/>
</dbReference>
<dbReference type="GO" id="GO:0005886">
    <property type="term" value="C:plasma membrane"/>
    <property type="evidence" value="ECO:0007669"/>
    <property type="project" value="UniProtKB-SubCell"/>
</dbReference>
<feature type="transmembrane region" description="Helical" evidence="6">
    <location>
        <begin position="212"/>
        <end position="231"/>
    </location>
</feature>
<protein>
    <submittedName>
        <fullName evidence="7">Uncharacterized membrane protein YfcC, ion transporter superfamily</fullName>
    </submittedName>
</protein>
<feature type="transmembrane region" description="Helical" evidence="6">
    <location>
        <begin position="130"/>
        <end position="148"/>
    </location>
</feature>
<feature type="transmembrane region" description="Helical" evidence="6">
    <location>
        <begin position="453"/>
        <end position="472"/>
    </location>
</feature>
<accession>A0A1M6BVK3</accession>